<dbReference type="STRING" id="1121485.GCA_000426485_03026"/>
<sequence length="145" mass="16548">MTEYTSDIKTIPYSDKDIFEVLSDLRKLDLVKDKLPADKVKDFTYDQDSCSVNVSPIGNIRFVIVERKPHSEIKFEAEQLPFQLNLTIELKQNTDQQKESTDLALVVNANLNPFLKPMVSKPLQEGLNKMADMLASLPYSELINK</sequence>
<name>A0A4Y8KTG8_9BACT</name>
<gene>
    <name evidence="1" type="ORF">E2605_19290</name>
</gene>
<comment type="caution">
    <text evidence="1">The sequence shown here is derived from an EMBL/GenBank/DDBJ whole genome shotgun (WGS) entry which is preliminary data.</text>
</comment>
<evidence type="ECO:0000313" key="1">
    <source>
        <dbReference type="EMBL" id="TFD91917.1"/>
    </source>
</evidence>
<accession>A0A4Y8KTG8</accession>
<proteinExistence type="predicted"/>
<protein>
    <submittedName>
        <fullName evidence="1">SRPBCC family protein</fullName>
    </submittedName>
</protein>
<keyword evidence="2" id="KW-1185">Reference proteome</keyword>
<dbReference type="RefSeq" id="WP_026626861.1">
    <property type="nucleotide sequence ID" value="NZ_AP028867.1"/>
</dbReference>
<organism evidence="1 2">
    <name type="scientific">Dysgonomonas capnocytophagoides</name>
    <dbReference type="NCBI Taxonomy" id="45254"/>
    <lineage>
        <taxon>Bacteria</taxon>
        <taxon>Pseudomonadati</taxon>
        <taxon>Bacteroidota</taxon>
        <taxon>Bacteroidia</taxon>
        <taxon>Bacteroidales</taxon>
        <taxon>Dysgonomonadaceae</taxon>
        <taxon>Dysgonomonas</taxon>
    </lineage>
</organism>
<dbReference type="OrthoDB" id="1011799at2"/>
<dbReference type="EMBL" id="SOML01000020">
    <property type="protein sequence ID" value="TFD91917.1"/>
    <property type="molecule type" value="Genomic_DNA"/>
</dbReference>
<dbReference type="AlphaFoldDB" id="A0A4Y8KTG8"/>
<dbReference type="Proteomes" id="UP000297861">
    <property type="component" value="Unassembled WGS sequence"/>
</dbReference>
<reference evidence="1 2" key="1">
    <citation type="submission" date="2019-03" db="EMBL/GenBank/DDBJ databases">
        <title>San Antonio Military Medical Center submission to MRSN (WRAIR), pending publication.</title>
        <authorList>
            <person name="Blyth D.M."/>
            <person name="Mccarthy S.L."/>
            <person name="Schall S.E."/>
            <person name="Stam J.A."/>
            <person name="Ong A.C."/>
            <person name="Mcgann P.T."/>
        </authorList>
    </citation>
    <scope>NUCLEOTIDE SEQUENCE [LARGE SCALE GENOMIC DNA]</scope>
    <source>
        <strain evidence="1 2">MRSN571793</strain>
    </source>
</reference>
<evidence type="ECO:0000313" key="2">
    <source>
        <dbReference type="Proteomes" id="UP000297861"/>
    </source>
</evidence>